<keyword evidence="3 6" id="KW-0812">Transmembrane</keyword>
<organism evidence="7 8">
    <name type="scientific">Marinomonas polaris DSM 16579</name>
    <dbReference type="NCBI Taxonomy" id="1122206"/>
    <lineage>
        <taxon>Bacteria</taxon>
        <taxon>Pseudomonadati</taxon>
        <taxon>Pseudomonadota</taxon>
        <taxon>Gammaproteobacteria</taxon>
        <taxon>Oceanospirillales</taxon>
        <taxon>Oceanospirillaceae</taxon>
        <taxon>Marinomonas</taxon>
    </lineage>
</organism>
<dbReference type="PANTHER" id="PTHR43483:SF3">
    <property type="entry name" value="MEMBRANE TRANSPORTER PROTEIN HI_0806-RELATED"/>
    <property type="match status" value="1"/>
</dbReference>
<feature type="transmembrane region" description="Helical" evidence="6">
    <location>
        <begin position="6"/>
        <end position="34"/>
    </location>
</feature>
<dbReference type="STRING" id="1122206.SAMN02745753_04328"/>
<keyword evidence="6" id="KW-1003">Cell membrane</keyword>
<feature type="transmembrane region" description="Helical" evidence="6">
    <location>
        <begin position="177"/>
        <end position="200"/>
    </location>
</feature>
<dbReference type="Pfam" id="PF01925">
    <property type="entry name" value="TauE"/>
    <property type="match status" value="1"/>
</dbReference>
<proteinExistence type="inferred from homology"/>
<evidence type="ECO:0000256" key="5">
    <source>
        <dbReference type="ARBA" id="ARBA00023136"/>
    </source>
</evidence>
<feature type="transmembrane region" description="Helical" evidence="6">
    <location>
        <begin position="139"/>
        <end position="165"/>
    </location>
</feature>
<reference evidence="8" key="1">
    <citation type="submission" date="2016-11" db="EMBL/GenBank/DDBJ databases">
        <authorList>
            <person name="Varghese N."/>
            <person name="Submissions S."/>
        </authorList>
    </citation>
    <scope>NUCLEOTIDE SEQUENCE [LARGE SCALE GENOMIC DNA]</scope>
    <source>
        <strain evidence="8">DSM 16579</strain>
    </source>
</reference>
<feature type="transmembrane region" description="Helical" evidence="6">
    <location>
        <begin position="46"/>
        <end position="68"/>
    </location>
</feature>
<dbReference type="RefSeq" id="WP_342742514.1">
    <property type="nucleotide sequence ID" value="NZ_FQVF01000027.1"/>
</dbReference>
<evidence type="ECO:0000256" key="4">
    <source>
        <dbReference type="ARBA" id="ARBA00022989"/>
    </source>
</evidence>
<dbReference type="GO" id="GO:0005886">
    <property type="term" value="C:plasma membrane"/>
    <property type="evidence" value="ECO:0007669"/>
    <property type="project" value="UniProtKB-SubCell"/>
</dbReference>
<dbReference type="EMBL" id="FQVF01000027">
    <property type="protein sequence ID" value="SHG68439.1"/>
    <property type="molecule type" value="Genomic_DNA"/>
</dbReference>
<feature type="transmembrane region" description="Helical" evidence="6">
    <location>
        <begin position="243"/>
        <end position="260"/>
    </location>
</feature>
<accession>A0A1M5LUY6</accession>
<keyword evidence="4 6" id="KW-1133">Transmembrane helix</keyword>
<dbReference type="PANTHER" id="PTHR43483">
    <property type="entry name" value="MEMBRANE TRANSPORTER PROTEIN HI_0806-RELATED"/>
    <property type="match status" value="1"/>
</dbReference>
<evidence type="ECO:0000256" key="6">
    <source>
        <dbReference type="RuleBase" id="RU363041"/>
    </source>
</evidence>
<evidence type="ECO:0000256" key="2">
    <source>
        <dbReference type="ARBA" id="ARBA00009142"/>
    </source>
</evidence>
<name>A0A1M5LUY6_9GAMM</name>
<sequence length="261" mass="27362">MMDFLLYLVLGACSGLLAGLFGIGGGLIIVPVLVFSFTLQGISTEILTHLAVGTSLSAIFFTSINSVMAHHKKGAVEWRMVIWLGAGILFGSALGGVTASYIPGANLQQIIGVFSLLMSLQMAVNWHPKGQGSGLTKPLMSVAGVVIGWVSAIFGIGGGSLMVPFLSWKGIDIKKAVATSAACGLPIALSGTISFMVIGWSHLDLPPNSIGFVYLPALAGIALMSMFSARFGAQLAHRLNPIMLRRLFALLLFVVGVNFLV</sequence>
<evidence type="ECO:0000313" key="7">
    <source>
        <dbReference type="EMBL" id="SHG68439.1"/>
    </source>
</evidence>
<feature type="transmembrane region" description="Helical" evidence="6">
    <location>
        <begin position="109"/>
        <end position="127"/>
    </location>
</feature>
<keyword evidence="8" id="KW-1185">Reference proteome</keyword>
<evidence type="ECO:0000313" key="8">
    <source>
        <dbReference type="Proteomes" id="UP000184517"/>
    </source>
</evidence>
<comment type="similarity">
    <text evidence="2 6">Belongs to the 4-toluene sulfonate uptake permease (TSUP) (TC 2.A.102) family.</text>
</comment>
<protein>
    <recommendedName>
        <fullName evidence="6">Probable membrane transporter protein</fullName>
    </recommendedName>
</protein>
<feature type="transmembrane region" description="Helical" evidence="6">
    <location>
        <begin position="212"/>
        <end position="231"/>
    </location>
</feature>
<evidence type="ECO:0000256" key="3">
    <source>
        <dbReference type="ARBA" id="ARBA00022692"/>
    </source>
</evidence>
<comment type="subcellular location">
    <subcellularLocation>
        <location evidence="6">Cell membrane</location>
        <topology evidence="6">Multi-pass membrane protein</topology>
    </subcellularLocation>
    <subcellularLocation>
        <location evidence="1">Membrane</location>
        <topology evidence="1">Multi-pass membrane protein</topology>
    </subcellularLocation>
</comment>
<evidence type="ECO:0000256" key="1">
    <source>
        <dbReference type="ARBA" id="ARBA00004141"/>
    </source>
</evidence>
<dbReference type="Proteomes" id="UP000184517">
    <property type="component" value="Unassembled WGS sequence"/>
</dbReference>
<gene>
    <name evidence="7" type="ORF">SAMN02745753_04328</name>
</gene>
<dbReference type="AlphaFoldDB" id="A0A1M5LUY6"/>
<feature type="transmembrane region" description="Helical" evidence="6">
    <location>
        <begin position="80"/>
        <end position="102"/>
    </location>
</feature>
<keyword evidence="5 6" id="KW-0472">Membrane</keyword>
<dbReference type="InterPro" id="IPR002781">
    <property type="entry name" value="TM_pro_TauE-like"/>
</dbReference>